<dbReference type="RefSeq" id="WP_138458079.1">
    <property type="nucleotide sequence ID" value="NZ_VBUU01000030.1"/>
</dbReference>
<dbReference type="AlphaFoldDB" id="A0A5R8P8Y5"/>
<evidence type="ECO:0000313" key="2">
    <source>
        <dbReference type="EMBL" id="TLG01723.1"/>
    </source>
</evidence>
<evidence type="ECO:0000313" key="3">
    <source>
        <dbReference type="Proteomes" id="UP000308349"/>
    </source>
</evidence>
<dbReference type="Proteomes" id="UP000308349">
    <property type="component" value="Unassembled WGS sequence"/>
</dbReference>
<feature type="region of interest" description="Disordered" evidence="1">
    <location>
        <begin position="199"/>
        <end position="229"/>
    </location>
</feature>
<evidence type="ECO:0000256" key="1">
    <source>
        <dbReference type="SAM" id="MobiDB-lite"/>
    </source>
</evidence>
<proteinExistence type="predicted"/>
<dbReference type="OrthoDB" id="4519119at2"/>
<sequence>MTEPKQPSHPHQAPGASLRAGASDETDPFYYANTGVSWDEQLLRADFARAHQLREAAYRADNDQMTVMLADAGRLAERWRTRDLAAVWEGLENAVLGWRHAPATMARLLNNLEHDAQHGRDSALPEAEVRSLYQAGELTGHRTWLTPATMTRDASHHAPRIFGQATGTAMAALVGGHDQGHAPAAMPSADIQSAVEHAVADETPTWVPEPETDPTAPSASSQSHMECGP</sequence>
<feature type="compositionally biased region" description="Polar residues" evidence="1">
    <location>
        <begin position="215"/>
        <end position="229"/>
    </location>
</feature>
<name>A0A5R8P8Y5_9NOCA</name>
<gene>
    <name evidence="2" type="ORF">FEK35_23790</name>
</gene>
<dbReference type="EMBL" id="VBUU01000030">
    <property type="protein sequence ID" value="TLG01723.1"/>
    <property type="molecule type" value="Genomic_DNA"/>
</dbReference>
<organism evidence="2 3">
    <name type="scientific">Nocardia cyriacigeorgica</name>
    <dbReference type="NCBI Taxonomy" id="135487"/>
    <lineage>
        <taxon>Bacteria</taxon>
        <taxon>Bacillati</taxon>
        <taxon>Actinomycetota</taxon>
        <taxon>Actinomycetes</taxon>
        <taxon>Mycobacteriales</taxon>
        <taxon>Nocardiaceae</taxon>
        <taxon>Nocardia</taxon>
    </lineage>
</organism>
<accession>A0A5R8P8Y5</accession>
<reference evidence="2 3" key="1">
    <citation type="submission" date="2019-05" db="EMBL/GenBank/DDBJ databases">
        <title>Genomes sequences of two Nocardia cyriacigeorgica environmental isolates, type strains Nocardia asteroides ATCC 19247 and Nocardia cyriacigeorgica DSM 44484.</title>
        <authorList>
            <person name="Vautrin F."/>
            <person name="Bergeron E."/>
            <person name="Dubost A."/>
            <person name="Abrouk D."/>
            <person name="Rodriguez Nava V."/>
            <person name="Pujic P."/>
        </authorList>
    </citation>
    <scope>NUCLEOTIDE SEQUENCE [LARGE SCALE GENOMIC DNA]</scope>
    <source>
        <strain evidence="2 3">EML 1456</strain>
    </source>
</reference>
<feature type="region of interest" description="Disordered" evidence="1">
    <location>
        <begin position="1"/>
        <end position="24"/>
    </location>
</feature>
<protein>
    <submittedName>
        <fullName evidence="2">Uncharacterized protein</fullName>
    </submittedName>
</protein>
<comment type="caution">
    <text evidence="2">The sequence shown here is derived from an EMBL/GenBank/DDBJ whole genome shotgun (WGS) entry which is preliminary data.</text>
</comment>